<comment type="caution">
    <text evidence="1">The sequence shown here is derived from an EMBL/GenBank/DDBJ whole genome shotgun (WGS) entry which is preliminary data.</text>
</comment>
<proteinExistence type="predicted"/>
<gene>
    <name evidence="1" type="ORF">SKAU_G00165620</name>
</gene>
<name>A0A9Q1FJD1_SYNKA</name>
<dbReference type="EMBL" id="JAINUF010000005">
    <property type="protein sequence ID" value="KAJ8360037.1"/>
    <property type="molecule type" value="Genomic_DNA"/>
</dbReference>
<accession>A0A9Q1FJD1</accession>
<evidence type="ECO:0000313" key="2">
    <source>
        <dbReference type="Proteomes" id="UP001152622"/>
    </source>
</evidence>
<keyword evidence="2" id="KW-1185">Reference proteome</keyword>
<protein>
    <submittedName>
        <fullName evidence="1">Uncharacterized protein</fullName>
    </submittedName>
</protein>
<dbReference type="Proteomes" id="UP001152622">
    <property type="component" value="Chromosome 5"/>
</dbReference>
<dbReference type="AlphaFoldDB" id="A0A9Q1FJD1"/>
<organism evidence="1 2">
    <name type="scientific">Synaphobranchus kaupii</name>
    <name type="common">Kaup's arrowtooth eel</name>
    <dbReference type="NCBI Taxonomy" id="118154"/>
    <lineage>
        <taxon>Eukaryota</taxon>
        <taxon>Metazoa</taxon>
        <taxon>Chordata</taxon>
        <taxon>Craniata</taxon>
        <taxon>Vertebrata</taxon>
        <taxon>Euteleostomi</taxon>
        <taxon>Actinopterygii</taxon>
        <taxon>Neopterygii</taxon>
        <taxon>Teleostei</taxon>
        <taxon>Anguilliformes</taxon>
        <taxon>Synaphobranchidae</taxon>
        <taxon>Synaphobranchus</taxon>
    </lineage>
</organism>
<reference evidence="1" key="1">
    <citation type="journal article" date="2023" name="Science">
        <title>Genome structures resolve the early diversification of teleost fishes.</title>
        <authorList>
            <person name="Parey E."/>
            <person name="Louis A."/>
            <person name="Montfort J."/>
            <person name="Bouchez O."/>
            <person name="Roques C."/>
            <person name="Iampietro C."/>
            <person name="Lluch J."/>
            <person name="Castinel A."/>
            <person name="Donnadieu C."/>
            <person name="Desvignes T."/>
            <person name="Floi Bucao C."/>
            <person name="Jouanno E."/>
            <person name="Wen M."/>
            <person name="Mejri S."/>
            <person name="Dirks R."/>
            <person name="Jansen H."/>
            <person name="Henkel C."/>
            <person name="Chen W.J."/>
            <person name="Zahm M."/>
            <person name="Cabau C."/>
            <person name="Klopp C."/>
            <person name="Thompson A.W."/>
            <person name="Robinson-Rechavi M."/>
            <person name="Braasch I."/>
            <person name="Lecointre G."/>
            <person name="Bobe J."/>
            <person name="Postlethwait J.H."/>
            <person name="Berthelot C."/>
            <person name="Roest Crollius H."/>
            <person name="Guiguen Y."/>
        </authorList>
    </citation>
    <scope>NUCLEOTIDE SEQUENCE</scope>
    <source>
        <strain evidence="1">WJC10195</strain>
    </source>
</reference>
<sequence>MATRLGKLGLSVSDVSRPTALRVLCGGCSIGLSPVTPRPHRANWPVTALFTVQTALLQRMRSHASRSLAERIAFSPA</sequence>
<evidence type="ECO:0000313" key="1">
    <source>
        <dbReference type="EMBL" id="KAJ8360037.1"/>
    </source>
</evidence>